<dbReference type="EMBL" id="FXTN01000013">
    <property type="protein sequence ID" value="SMO96904.1"/>
    <property type="molecule type" value="Genomic_DNA"/>
</dbReference>
<dbReference type="GO" id="GO:0046464">
    <property type="term" value="P:acylglycerol catabolic process"/>
    <property type="evidence" value="ECO:0007669"/>
    <property type="project" value="TreeGrafter"/>
</dbReference>
<keyword evidence="3" id="KW-1185">Reference proteome</keyword>
<dbReference type="AlphaFoldDB" id="A0A521FLF3"/>
<dbReference type="Pfam" id="PF00561">
    <property type="entry name" value="Abhydrolase_1"/>
    <property type="match status" value="1"/>
</dbReference>
<dbReference type="PANTHER" id="PTHR43798">
    <property type="entry name" value="MONOACYLGLYCEROL LIPASE"/>
    <property type="match status" value="1"/>
</dbReference>
<dbReference type="GO" id="GO:0016020">
    <property type="term" value="C:membrane"/>
    <property type="evidence" value="ECO:0007669"/>
    <property type="project" value="TreeGrafter"/>
</dbReference>
<dbReference type="RefSeq" id="WP_142530594.1">
    <property type="nucleotide sequence ID" value="NZ_CBCSJO010000012.1"/>
</dbReference>
<gene>
    <name evidence="2" type="ORF">SAMN06265348_113175</name>
</gene>
<protein>
    <submittedName>
        <fullName evidence="2">Pimeloyl-ACP methyl ester carboxylesterase</fullName>
    </submittedName>
</protein>
<proteinExistence type="predicted"/>
<dbReference type="InterPro" id="IPR000073">
    <property type="entry name" value="AB_hydrolase_1"/>
</dbReference>
<dbReference type="InterPro" id="IPR029058">
    <property type="entry name" value="AB_hydrolase_fold"/>
</dbReference>
<reference evidence="2 3" key="1">
    <citation type="submission" date="2017-05" db="EMBL/GenBank/DDBJ databases">
        <authorList>
            <person name="Varghese N."/>
            <person name="Submissions S."/>
        </authorList>
    </citation>
    <scope>NUCLEOTIDE SEQUENCE [LARGE SCALE GENOMIC DNA]</scope>
    <source>
        <strain evidence="2 3">DSM 19036</strain>
    </source>
</reference>
<dbReference type="GO" id="GO:0047372">
    <property type="term" value="F:monoacylglycerol lipase activity"/>
    <property type="evidence" value="ECO:0007669"/>
    <property type="project" value="TreeGrafter"/>
</dbReference>
<dbReference type="PANTHER" id="PTHR43798:SF33">
    <property type="entry name" value="HYDROLASE, PUTATIVE (AFU_ORTHOLOGUE AFUA_2G14860)-RELATED"/>
    <property type="match status" value="1"/>
</dbReference>
<dbReference type="Proteomes" id="UP000320300">
    <property type="component" value="Unassembled WGS sequence"/>
</dbReference>
<evidence type="ECO:0000259" key="1">
    <source>
        <dbReference type="Pfam" id="PF00561"/>
    </source>
</evidence>
<sequence>MNTSIIIEKNSGVVKHKLRTAFLLTLSILFCLTANAQDLKHLRSFMQSGPASMQEIPYGNNAAAGHYLNTGDAKIYYEIYGKGKTIVVLHGGILGSTFEMARLIDSLSKNFQVIAISTRGHGKSEMGKTSDYPRKAKDVYEIINANTKDSVTVLGFSDGGYTGYYLAGMHPEKVKKLITIGAGEWIRGSRTFKLTSGEIARMDPLYWKQQLALMPDSTKVNSWLSMVSAYYNTLNVGKAEFEKVHCPVLLMAGELDQNATLKTVISAYSMLPHVQLAIIPNAPHPAFQVNFPAVWACIVPFLSSN</sequence>
<name>A0A521FLF3_9SPHI</name>
<dbReference type="Gene3D" id="3.40.50.1820">
    <property type="entry name" value="alpha/beta hydrolase"/>
    <property type="match status" value="1"/>
</dbReference>
<evidence type="ECO:0000313" key="2">
    <source>
        <dbReference type="EMBL" id="SMO96904.1"/>
    </source>
</evidence>
<organism evidence="2 3">
    <name type="scientific">Pedobacter westerhofensis</name>
    <dbReference type="NCBI Taxonomy" id="425512"/>
    <lineage>
        <taxon>Bacteria</taxon>
        <taxon>Pseudomonadati</taxon>
        <taxon>Bacteroidota</taxon>
        <taxon>Sphingobacteriia</taxon>
        <taxon>Sphingobacteriales</taxon>
        <taxon>Sphingobacteriaceae</taxon>
        <taxon>Pedobacter</taxon>
    </lineage>
</organism>
<evidence type="ECO:0000313" key="3">
    <source>
        <dbReference type="Proteomes" id="UP000320300"/>
    </source>
</evidence>
<dbReference type="OrthoDB" id="2247630at2"/>
<feature type="domain" description="AB hydrolase-1" evidence="1">
    <location>
        <begin position="86"/>
        <end position="182"/>
    </location>
</feature>
<accession>A0A521FLF3</accession>
<dbReference type="InterPro" id="IPR050266">
    <property type="entry name" value="AB_hydrolase_sf"/>
</dbReference>
<dbReference type="SUPFAM" id="SSF53474">
    <property type="entry name" value="alpha/beta-Hydrolases"/>
    <property type="match status" value="1"/>
</dbReference>